<dbReference type="HOGENOM" id="CLU_092986_0_0_1"/>
<feature type="transmembrane region" description="Helical" evidence="2">
    <location>
        <begin position="107"/>
        <end position="129"/>
    </location>
</feature>
<dbReference type="InParanoid" id="Q4Q309"/>
<dbReference type="PANTHER" id="PTHR33297:SF4">
    <property type="entry name" value="AMASTIN"/>
    <property type="match status" value="1"/>
</dbReference>
<dbReference type="KEGG" id="lma:LMJF_34_1920"/>
<gene>
    <name evidence="3" type="ORF">LMJF_34_1920</name>
</gene>
<accession>Q4Q309</accession>
<name>Q4Q309_LEIMA</name>
<keyword evidence="2" id="KW-0472">Membrane</keyword>
<evidence type="ECO:0000256" key="2">
    <source>
        <dbReference type="SAM" id="Phobius"/>
    </source>
</evidence>
<dbReference type="OMA" id="HIRTRGV"/>
<organism evidence="3 4">
    <name type="scientific">Leishmania major</name>
    <dbReference type="NCBI Taxonomy" id="5664"/>
    <lineage>
        <taxon>Eukaryota</taxon>
        <taxon>Discoba</taxon>
        <taxon>Euglenozoa</taxon>
        <taxon>Kinetoplastea</taxon>
        <taxon>Metakinetoplastina</taxon>
        <taxon>Trypanosomatida</taxon>
        <taxon>Trypanosomatidae</taxon>
        <taxon>Leishmaniinae</taxon>
        <taxon>Leishmania</taxon>
    </lineage>
</organism>
<evidence type="ECO:0000313" key="4">
    <source>
        <dbReference type="Proteomes" id="UP000000542"/>
    </source>
</evidence>
<dbReference type="InterPro" id="IPR009944">
    <property type="entry name" value="Amastin"/>
</dbReference>
<proteinExistence type="predicted"/>
<dbReference type="PANTHER" id="PTHR33297">
    <property type="entry name" value="AMASTIN-LIKE SURFACE PROTEIN-LIKE PROTEIN-RELATED"/>
    <property type="match status" value="1"/>
</dbReference>
<reference evidence="3 4" key="2">
    <citation type="journal article" date="2011" name="Genome Res.">
        <title>Chromosome and gene copy number variation allow major structural change between species and strains of Leishmania.</title>
        <authorList>
            <person name="Rogers M.B."/>
            <person name="Hilley J.D."/>
            <person name="Dickens N.J."/>
            <person name="Wilkes J."/>
            <person name="Bates P.A."/>
            <person name="Depledge D.P."/>
            <person name="Harris D."/>
            <person name="Her Y."/>
            <person name="Herzyk P."/>
            <person name="Imamura H."/>
            <person name="Otto T.D."/>
            <person name="Sanders M."/>
            <person name="Seeger K."/>
            <person name="Dujardin J.C."/>
            <person name="Berriman M."/>
            <person name="Smith D.F."/>
            <person name="Hertz-Fowler C."/>
            <person name="Mottram J.C."/>
        </authorList>
    </citation>
    <scope>NUCLEOTIDE SEQUENCE [LARGE SCALE GENOMIC DNA]</scope>
    <source>
        <strain evidence="4">MHOM/IL/81/Friedlin</strain>
    </source>
</reference>
<dbReference type="EMBL" id="FR796430">
    <property type="protein sequence ID" value="CAJ07904.1"/>
    <property type="molecule type" value="Genomic_DNA"/>
</dbReference>
<dbReference type="AlphaFoldDB" id="Q4Q309"/>
<dbReference type="VEuPathDB" id="TriTrypDB:LMJSD75_340010700"/>
<reference evidence="3 4" key="1">
    <citation type="journal article" date="2005" name="Science">
        <title>The genome of the kinetoplastid parasite, Leishmania major.</title>
        <authorList>
            <person name="Ivens A.C."/>
            <person name="Peacock C.S."/>
            <person name="Worthey E.A."/>
            <person name="Murphy L."/>
            <person name="Aggarwal G."/>
            <person name="Berriman M."/>
            <person name="Sisk E."/>
            <person name="Rajandream M.A."/>
            <person name="Adlem E."/>
            <person name="Aert R."/>
            <person name="Anupama A."/>
            <person name="Apostolou Z."/>
            <person name="Attipoe P."/>
            <person name="Bason N."/>
            <person name="Bauser C."/>
            <person name="Beck A."/>
            <person name="Beverley S.M."/>
            <person name="Bianchettin G."/>
            <person name="Borzym K."/>
            <person name="Bothe G."/>
            <person name="Bruschi C.V."/>
            <person name="Collins M."/>
            <person name="Cadag E."/>
            <person name="Ciarloni L."/>
            <person name="Clayton C."/>
            <person name="Coulson R.M."/>
            <person name="Cronin A."/>
            <person name="Cruz A.K."/>
            <person name="Davies R.M."/>
            <person name="De Gaudenzi J."/>
            <person name="Dobson D.E."/>
            <person name="Duesterhoeft A."/>
            <person name="Fazelina G."/>
            <person name="Fosker N."/>
            <person name="Frasch A.C."/>
            <person name="Fraser A."/>
            <person name="Fuchs M."/>
            <person name="Gabel C."/>
            <person name="Goble A."/>
            <person name="Goffeau A."/>
            <person name="Harris D."/>
            <person name="Hertz-Fowler C."/>
            <person name="Hilbert H."/>
            <person name="Horn D."/>
            <person name="Huang Y."/>
            <person name="Klages S."/>
            <person name="Knights A."/>
            <person name="Kube M."/>
            <person name="Larke N."/>
            <person name="Litvin L."/>
            <person name="Lord A."/>
            <person name="Louie T."/>
            <person name="Marra M."/>
            <person name="Masuy D."/>
            <person name="Matthews K."/>
            <person name="Michaeli S."/>
            <person name="Mottram J.C."/>
            <person name="Muller-Auer S."/>
            <person name="Munden H."/>
            <person name="Nelson S."/>
            <person name="Norbertczak H."/>
            <person name="Oliver K."/>
            <person name="O'neil S."/>
            <person name="Pentony M."/>
            <person name="Pohl T.M."/>
            <person name="Price C."/>
            <person name="Purnelle B."/>
            <person name="Quail M.A."/>
            <person name="Rabbinowitsch E."/>
            <person name="Reinhardt R."/>
            <person name="Rieger M."/>
            <person name="Rinta J."/>
            <person name="Robben J."/>
            <person name="Robertson L."/>
            <person name="Ruiz J.C."/>
            <person name="Rutter S."/>
            <person name="Saunders D."/>
            <person name="Schafer M."/>
            <person name="Schein J."/>
            <person name="Schwartz D.C."/>
            <person name="Seeger K."/>
            <person name="Seyler A."/>
            <person name="Sharp S."/>
            <person name="Shin H."/>
            <person name="Sivam D."/>
            <person name="Squares R."/>
            <person name="Squares S."/>
            <person name="Tosato V."/>
            <person name="Vogt C."/>
            <person name="Volckaert G."/>
            <person name="Wambutt R."/>
            <person name="Warren T."/>
            <person name="Wedler H."/>
            <person name="Woodward J."/>
            <person name="Zhou S."/>
            <person name="Zimmermann W."/>
            <person name="Smith D.F."/>
            <person name="Blackwell J.M."/>
            <person name="Stuart K.D."/>
            <person name="Barrell B."/>
            <person name="Myler P.J."/>
        </authorList>
    </citation>
    <scope>NUCLEOTIDE SEQUENCE [LARGE SCALE GENOMIC DNA]</scope>
    <source>
        <strain evidence="4">MHOM/IL/81/Friedlin</strain>
    </source>
</reference>
<feature type="transmembrane region" description="Helical" evidence="2">
    <location>
        <begin position="149"/>
        <end position="171"/>
    </location>
</feature>
<feature type="region of interest" description="Disordered" evidence="1">
    <location>
        <begin position="184"/>
        <end position="203"/>
    </location>
</feature>
<evidence type="ECO:0000313" key="3">
    <source>
        <dbReference type="EMBL" id="CAJ07904.1"/>
    </source>
</evidence>
<dbReference type="Pfam" id="PF07344">
    <property type="entry name" value="Amastin"/>
    <property type="match status" value="1"/>
</dbReference>
<evidence type="ECO:0000256" key="1">
    <source>
        <dbReference type="SAM" id="MobiDB-lite"/>
    </source>
</evidence>
<protein>
    <submittedName>
        <fullName evidence="3">Putative amastin-like surface protein</fullName>
    </submittedName>
</protein>
<dbReference type="eggNOG" id="ENOG502SPBK">
    <property type="taxonomic scope" value="Eukaryota"/>
</dbReference>
<dbReference type="VEuPathDB" id="TriTrypDB:LmjF.34.1920"/>
<keyword evidence="4" id="KW-1185">Reference proteome</keyword>
<sequence>MAYSVPFVVYVVVQFVAFLLVLAGTPLDMFHIRTRGVNTSCITLWGDKLACNSSGYFVYIDKMFINCPPRLPRFRVAQAFALISVLVYGAAFIAGLTLLFYCSLLRVVCLTLNIVGAVTLCVVWVAMVVTYHKGETPRCPPLKRTGSYAAGFFLLVVAWILDILNIIFLLLPLQMRGSQDCANSMESQRKNNSKQATGSGGRA</sequence>
<keyword evidence="2" id="KW-0812">Transmembrane</keyword>
<dbReference type="Proteomes" id="UP000000542">
    <property type="component" value="Chromosome 34"/>
</dbReference>
<feature type="transmembrane region" description="Helical" evidence="2">
    <location>
        <begin position="7"/>
        <end position="27"/>
    </location>
</feature>
<feature type="transmembrane region" description="Helical" evidence="2">
    <location>
        <begin position="79"/>
        <end position="100"/>
    </location>
</feature>
<dbReference type="RefSeq" id="XP_001686289.1">
    <property type="nucleotide sequence ID" value="XM_001686237.1"/>
</dbReference>
<dbReference type="GeneID" id="5654958"/>
<dbReference type="VEuPathDB" id="TriTrypDB:LMJFC_340025300"/>
<dbReference type="VEuPathDB" id="TriTrypDB:LMJLV39_000020800"/>
<keyword evidence="2" id="KW-1133">Transmembrane helix</keyword>
<dbReference type="Gene3D" id="1.20.140.150">
    <property type="match status" value="1"/>
</dbReference>
<dbReference type="STRING" id="5664.Q4Q309"/>